<comment type="caution">
    <text evidence="1">The sequence shown here is derived from an EMBL/GenBank/DDBJ whole genome shotgun (WGS) entry which is preliminary data.</text>
</comment>
<dbReference type="AlphaFoldDB" id="A0A2V2LJM3"/>
<accession>A0A2V2LJM3</accession>
<reference evidence="1 2" key="1">
    <citation type="submission" date="2018-05" db="EMBL/GenBank/DDBJ databases">
        <title>Rhodobacteraceae gen. nov., sp. nov. isolated from sea water.</title>
        <authorList>
            <person name="Ren Y."/>
        </authorList>
    </citation>
    <scope>NUCLEOTIDE SEQUENCE [LARGE SCALE GENOMIC DNA]</scope>
    <source>
        <strain evidence="1 2">TG-679</strain>
    </source>
</reference>
<evidence type="ECO:0008006" key="3">
    <source>
        <dbReference type="Google" id="ProtNLM"/>
    </source>
</evidence>
<sequence>MPGTLDLDLSGAVPVILGYVLDVILPHDLPTGYAALYPSAGYPNPGPTASLTMTPSGGVGNMATAVLLNIYQQFLFDTRFGPQPPNMVYYDPNDATLYPFLMNVRFQVVDGAGPNGTPAYQVRRLQMLCNETQLGFPVRNGYNGYSQNYGFWNANGNSGLPNSITTLGTVPTTPVPLPAGLPLALSGLAVLGFLRRRAA</sequence>
<organism evidence="1 2">
    <name type="scientific">Meridianimarinicoccus roseus</name>
    <dbReference type="NCBI Taxonomy" id="2072018"/>
    <lineage>
        <taxon>Bacteria</taxon>
        <taxon>Pseudomonadati</taxon>
        <taxon>Pseudomonadota</taxon>
        <taxon>Alphaproteobacteria</taxon>
        <taxon>Rhodobacterales</taxon>
        <taxon>Paracoccaceae</taxon>
        <taxon>Meridianimarinicoccus</taxon>
    </lineage>
</organism>
<evidence type="ECO:0000313" key="1">
    <source>
        <dbReference type="EMBL" id="PWR04281.1"/>
    </source>
</evidence>
<proteinExistence type="predicted"/>
<dbReference type="EMBL" id="QGKU01000006">
    <property type="protein sequence ID" value="PWR04281.1"/>
    <property type="molecule type" value="Genomic_DNA"/>
</dbReference>
<dbReference type="Proteomes" id="UP000245680">
    <property type="component" value="Unassembled WGS sequence"/>
</dbReference>
<keyword evidence="2" id="KW-1185">Reference proteome</keyword>
<name>A0A2V2LJM3_9RHOB</name>
<gene>
    <name evidence="1" type="ORF">DKT77_01965</name>
</gene>
<protein>
    <recommendedName>
        <fullName evidence="3">VPLPA-CTERM sorting domain-containing protein</fullName>
    </recommendedName>
</protein>
<evidence type="ECO:0000313" key="2">
    <source>
        <dbReference type="Proteomes" id="UP000245680"/>
    </source>
</evidence>